<evidence type="ECO:0000256" key="5">
    <source>
        <dbReference type="ARBA" id="ARBA00023002"/>
    </source>
</evidence>
<evidence type="ECO:0000256" key="3">
    <source>
        <dbReference type="ARBA" id="ARBA00022630"/>
    </source>
</evidence>
<dbReference type="Proteomes" id="UP001187221">
    <property type="component" value="Unassembled WGS sequence"/>
</dbReference>
<dbReference type="PANTHER" id="PTHR43872">
    <property type="entry name" value="MONOOXYGENASE, PUTATIVE (AFU_ORTHOLOGUE AFUA_8G02570)-RELATED"/>
    <property type="match status" value="1"/>
</dbReference>
<name>A0ABQ6P770_9SPHN</name>
<dbReference type="PANTHER" id="PTHR43872:SF1">
    <property type="entry name" value="MONOOXYGENASE, PUTATIVE (AFU_ORTHOLOGUE AFUA_8G02570)-RELATED"/>
    <property type="match status" value="1"/>
</dbReference>
<organism evidence="7 8">
    <name type="scientific">Novosphingobium pituita</name>
    <dbReference type="NCBI Taxonomy" id="3056842"/>
    <lineage>
        <taxon>Bacteria</taxon>
        <taxon>Pseudomonadati</taxon>
        <taxon>Pseudomonadota</taxon>
        <taxon>Alphaproteobacteria</taxon>
        <taxon>Sphingomonadales</taxon>
        <taxon>Sphingomonadaceae</taxon>
        <taxon>Novosphingobium</taxon>
    </lineage>
</organism>
<dbReference type="RefSeq" id="WP_317974802.1">
    <property type="nucleotide sequence ID" value="NZ_BTFW01000001.1"/>
</dbReference>
<dbReference type="InterPro" id="IPR020946">
    <property type="entry name" value="Flavin_mOase-like"/>
</dbReference>
<gene>
    <name evidence="7" type="ORF">NUTIK01_18630</name>
</gene>
<protein>
    <submittedName>
        <fullName evidence="7">NAD(P)/FAD-dependent oxidoreductase</fullName>
    </submittedName>
</protein>
<keyword evidence="6" id="KW-0503">Monooxygenase</keyword>
<dbReference type="Pfam" id="PF13450">
    <property type="entry name" value="NAD_binding_8"/>
    <property type="match status" value="1"/>
</dbReference>
<comment type="similarity">
    <text evidence="2">Belongs to the FAD-binding monooxygenase family.</text>
</comment>
<keyword evidence="8" id="KW-1185">Reference proteome</keyword>
<dbReference type="SUPFAM" id="SSF51905">
    <property type="entry name" value="FAD/NAD(P)-binding domain"/>
    <property type="match status" value="1"/>
</dbReference>
<evidence type="ECO:0000256" key="2">
    <source>
        <dbReference type="ARBA" id="ARBA00010139"/>
    </source>
</evidence>
<dbReference type="InterPro" id="IPR036188">
    <property type="entry name" value="FAD/NAD-bd_sf"/>
</dbReference>
<evidence type="ECO:0000256" key="6">
    <source>
        <dbReference type="ARBA" id="ARBA00023033"/>
    </source>
</evidence>
<evidence type="ECO:0000313" key="8">
    <source>
        <dbReference type="Proteomes" id="UP001187221"/>
    </source>
</evidence>
<sequence>MAHPHPPHQALPDQAPDPDIAIIGAGISGIGMAARIARDCPGLRLALFERRARVGGTWDLFTYPGLRSDSDMHTLGFDFAPWLTPDAVAEGPAIRAYLDRVAHEHDLVRHIRFGQRLTHADWDSKAALWRLAFVDETGAQSQVSARFLIMAAGYYDPDNAHNPPLPAQDRFTGTIVHPQFWPKDLVWQGKRIVVVGSGATAATLVPALSSGGAAHVTMLQRTPTWFIASPRRDRVARMLFTLLPARRAAALVRARNLRVSAWFYRRARRAPAKVGAWLKARAMRALGPAWDETAFSPPYGPWQQRLCLVPDGDLFTAIREGRASVVTDTITACEPQGLVLASGTHLPADVIVKATGLKMAVSGGASLSRDGVPVVLSEHFHYKDCMVSNLPNFVQVFGYLNASWTLRVDLVAAFTVQVLTHMARTGTQVVTPVLPANHDLVEDTDPAFSSGYLRRGLGLMPRSSTQRRWQLSHDYLADRAFFAHDALEDGVLHFEQAPASS</sequence>
<accession>A0ABQ6P770</accession>
<evidence type="ECO:0000256" key="1">
    <source>
        <dbReference type="ARBA" id="ARBA00001974"/>
    </source>
</evidence>
<proteinExistence type="inferred from homology"/>
<evidence type="ECO:0000256" key="4">
    <source>
        <dbReference type="ARBA" id="ARBA00022827"/>
    </source>
</evidence>
<dbReference type="Gene3D" id="3.50.50.60">
    <property type="entry name" value="FAD/NAD(P)-binding domain"/>
    <property type="match status" value="1"/>
</dbReference>
<dbReference type="InterPro" id="IPR051820">
    <property type="entry name" value="FAD-binding_MO"/>
</dbReference>
<keyword evidence="4" id="KW-0274">FAD</keyword>
<keyword evidence="5" id="KW-0560">Oxidoreductase</keyword>
<evidence type="ECO:0000313" key="7">
    <source>
        <dbReference type="EMBL" id="GMM61086.1"/>
    </source>
</evidence>
<reference evidence="7 8" key="1">
    <citation type="submission" date="2023-06" db="EMBL/GenBank/DDBJ databases">
        <title>Draft genome sequence of Novosphingobium sp. strain IK01.</title>
        <authorList>
            <person name="Hatamoto M."/>
            <person name="Ikarashi T."/>
            <person name="Yamaguchi T."/>
        </authorList>
    </citation>
    <scope>NUCLEOTIDE SEQUENCE [LARGE SCALE GENOMIC DNA]</scope>
    <source>
        <strain evidence="7 8">IK01</strain>
    </source>
</reference>
<dbReference type="EMBL" id="BTFW01000001">
    <property type="protein sequence ID" value="GMM61086.1"/>
    <property type="molecule type" value="Genomic_DNA"/>
</dbReference>
<comment type="cofactor">
    <cofactor evidence="1">
        <name>FAD</name>
        <dbReference type="ChEBI" id="CHEBI:57692"/>
    </cofactor>
</comment>
<comment type="caution">
    <text evidence="7">The sequence shown here is derived from an EMBL/GenBank/DDBJ whole genome shotgun (WGS) entry which is preliminary data.</text>
</comment>
<keyword evidence="3" id="KW-0285">Flavoprotein</keyword>
<dbReference type="Pfam" id="PF00743">
    <property type="entry name" value="FMO-like"/>
    <property type="match status" value="1"/>
</dbReference>